<dbReference type="EMBL" id="JAVHJO010000012">
    <property type="protein sequence ID" value="KAK6531913.1"/>
    <property type="molecule type" value="Genomic_DNA"/>
</dbReference>
<evidence type="ECO:0000313" key="1">
    <source>
        <dbReference type="EMBL" id="KAK6531913.1"/>
    </source>
</evidence>
<reference evidence="1 2" key="1">
    <citation type="submission" date="2019-10" db="EMBL/GenBank/DDBJ databases">
        <authorList>
            <person name="Palmer J.M."/>
        </authorList>
    </citation>
    <scope>NUCLEOTIDE SEQUENCE [LARGE SCALE GENOMIC DNA]</scope>
    <source>
        <strain evidence="1 2">TWF694</strain>
    </source>
</reference>
<accession>A0AAV9X0K3</accession>
<sequence length="64" mass="6871">MEIQRRKERLAKFSLDAATSDSGSGILDSWSCRSGSLRVRKAKVGEEEITAKVNTTNATTAVAA</sequence>
<protein>
    <submittedName>
        <fullName evidence="1">Uncharacterized protein</fullName>
    </submittedName>
</protein>
<evidence type="ECO:0000313" key="2">
    <source>
        <dbReference type="Proteomes" id="UP001365542"/>
    </source>
</evidence>
<name>A0AAV9X0K3_9PEZI</name>
<dbReference type="AlphaFoldDB" id="A0AAV9X0K3"/>
<gene>
    <name evidence="1" type="ORF">TWF694_003076</name>
</gene>
<keyword evidence="2" id="KW-1185">Reference proteome</keyword>
<dbReference type="Proteomes" id="UP001365542">
    <property type="component" value="Unassembled WGS sequence"/>
</dbReference>
<comment type="caution">
    <text evidence="1">The sequence shown here is derived from an EMBL/GenBank/DDBJ whole genome shotgun (WGS) entry which is preliminary data.</text>
</comment>
<organism evidence="1 2">
    <name type="scientific">Orbilia ellipsospora</name>
    <dbReference type="NCBI Taxonomy" id="2528407"/>
    <lineage>
        <taxon>Eukaryota</taxon>
        <taxon>Fungi</taxon>
        <taxon>Dikarya</taxon>
        <taxon>Ascomycota</taxon>
        <taxon>Pezizomycotina</taxon>
        <taxon>Orbiliomycetes</taxon>
        <taxon>Orbiliales</taxon>
        <taxon>Orbiliaceae</taxon>
        <taxon>Orbilia</taxon>
    </lineage>
</organism>
<proteinExistence type="predicted"/>